<sequence>MSFIVSIIITLVFGVGVILIRMKASKEPATVKKIIIPPIMMSTGALMFVIPYFRVSPAGILEAVLMGLVFSLILIWTTRFEIKHKYVFIKRTKSFPVILLSLLLIRLGIKYWISGSVDVGELSGMFWILAFAMIVPWRIAMYFQYKNVAGKLEQTEET</sequence>
<dbReference type="Pfam" id="PF07301">
    <property type="entry name" value="DUF1453"/>
    <property type="match status" value="1"/>
</dbReference>
<proteinExistence type="predicted"/>
<dbReference type="AlphaFoldDB" id="A0A7W1YG73"/>
<protein>
    <submittedName>
        <fullName evidence="2">DUF1453 family protein</fullName>
    </submittedName>
</protein>
<keyword evidence="1" id="KW-1133">Transmembrane helix</keyword>
<feature type="transmembrane region" description="Helical" evidence="1">
    <location>
        <begin position="6"/>
        <end position="22"/>
    </location>
</feature>
<keyword evidence="1" id="KW-0812">Transmembrane</keyword>
<dbReference type="PANTHER" id="PTHR39164">
    <property type="entry name" value="PROTEIN CCDC"/>
    <property type="match status" value="1"/>
</dbReference>
<feature type="transmembrane region" description="Helical" evidence="1">
    <location>
        <begin position="34"/>
        <end position="53"/>
    </location>
</feature>
<accession>A0A7W1YG73</accession>
<dbReference type="RefSeq" id="WP_181676640.1">
    <property type="nucleotide sequence ID" value="NZ_JABJVM010000008.1"/>
</dbReference>
<evidence type="ECO:0000313" key="3">
    <source>
        <dbReference type="Proteomes" id="UP000548787"/>
    </source>
</evidence>
<comment type="caution">
    <text evidence="2">The sequence shown here is derived from an EMBL/GenBank/DDBJ whole genome shotgun (WGS) entry which is preliminary data.</text>
</comment>
<evidence type="ECO:0000313" key="2">
    <source>
        <dbReference type="EMBL" id="MBA3926475.1"/>
    </source>
</evidence>
<dbReference type="Proteomes" id="UP000548787">
    <property type="component" value="Unassembled WGS sequence"/>
</dbReference>
<keyword evidence="3" id="KW-1185">Reference proteome</keyword>
<name>A0A7W1YG73_9LIST</name>
<reference evidence="2 3" key="2">
    <citation type="submission" date="2020-08" db="EMBL/GenBank/DDBJ databases">
        <title>Listeria ohnekaius sp. nov. and Listeria portnoyii sp. nov. isolated from non-agricultural and natural environments.</title>
        <authorList>
            <person name="Weller D."/>
            <person name="Belias A.M."/>
            <person name="Liao J."/>
            <person name="Guo S."/>
            <person name="Orsi R.H."/>
            <person name="Wiedmann M."/>
        </authorList>
    </citation>
    <scope>NUCLEOTIDE SEQUENCE [LARGE SCALE GENOMIC DNA]</scope>
    <source>
        <strain evidence="2 3">FSL W9-0585</strain>
    </source>
</reference>
<dbReference type="EMBL" id="JABJVM010000008">
    <property type="protein sequence ID" value="MBA3926475.1"/>
    <property type="molecule type" value="Genomic_DNA"/>
</dbReference>
<dbReference type="PANTHER" id="PTHR39164:SF1">
    <property type="entry name" value="PROTEIN CCDC"/>
    <property type="match status" value="1"/>
</dbReference>
<dbReference type="InterPro" id="IPR058247">
    <property type="entry name" value="DUF1453"/>
</dbReference>
<evidence type="ECO:0000256" key="1">
    <source>
        <dbReference type="SAM" id="Phobius"/>
    </source>
</evidence>
<feature type="transmembrane region" description="Helical" evidence="1">
    <location>
        <begin position="94"/>
        <end position="113"/>
    </location>
</feature>
<feature type="transmembrane region" description="Helical" evidence="1">
    <location>
        <begin position="125"/>
        <end position="143"/>
    </location>
</feature>
<keyword evidence="1" id="KW-0472">Membrane</keyword>
<dbReference type="PIRSF" id="PIRSF021441">
    <property type="entry name" value="DUF1453"/>
    <property type="match status" value="1"/>
</dbReference>
<organism evidence="2 3">
    <name type="scientific">Listeria rustica</name>
    <dbReference type="NCBI Taxonomy" id="2713503"/>
    <lineage>
        <taxon>Bacteria</taxon>
        <taxon>Bacillati</taxon>
        <taxon>Bacillota</taxon>
        <taxon>Bacilli</taxon>
        <taxon>Bacillales</taxon>
        <taxon>Listeriaceae</taxon>
        <taxon>Listeria</taxon>
    </lineage>
</organism>
<feature type="transmembrane region" description="Helical" evidence="1">
    <location>
        <begin position="59"/>
        <end position="82"/>
    </location>
</feature>
<gene>
    <name evidence="2" type="ORF">HPK16_08980</name>
</gene>
<dbReference type="InterPro" id="IPR031306">
    <property type="entry name" value="CcdC"/>
</dbReference>
<reference evidence="2 3" key="1">
    <citation type="submission" date="2020-05" db="EMBL/GenBank/DDBJ databases">
        <authorList>
            <person name="Carlin C.R."/>
        </authorList>
    </citation>
    <scope>NUCLEOTIDE SEQUENCE [LARGE SCALE GENOMIC DNA]</scope>
    <source>
        <strain evidence="2 3">FSL W9-0585</strain>
    </source>
</reference>